<gene>
    <name evidence="9" type="ORF">V202x_43680</name>
</gene>
<dbReference type="GO" id="GO:0009103">
    <property type="term" value="P:lipopolysaccharide biosynthetic process"/>
    <property type="evidence" value="ECO:0007669"/>
    <property type="project" value="TreeGrafter"/>
</dbReference>
<dbReference type="InterPro" id="IPR000715">
    <property type="entry name" value="Glycosyl_transferase_4"/>
</dbReference>
<dbReference type="EMBL" id="CP037422">
    <property type="protein sequence ID" value="QDU10954.1"/>
    <property type="molecule type" value="Genomic_DNA"/>
</dbReference>
<evidence type="ECO:0000313" key="10">
    <source>
        <dbReference type="Proteomes" id="UP000318384"/>
    </source>
</evidence>
<dbReference type="GO" id="GO:0044038">
    <property type="term" value="P:cell wall macromolecule biosynthetic process"/>
    <property type="evidence" value="ECO:0007669"/>
    <property type="project" value="TreeGrafter"/>
</dbReference>
<feature type="transmembrane region" description="Helical" evidence="8">
    <location>
        <begin position="193"/>
        <end position="212"/>
    </location>
</feature>
<organism evidence="9 10">
    <name type="scientific">Gimesia aquarii</name>
    <dbReference type="NCBI Taxonomy" id="2527964"/>
    <lineage>
        <taxon>Bacteria</taxon>
        <taxon>Pseudomonadati</taxon>
        <taxon>Planctomycetota</taxon>
        <taxon>Planctomycetia</taxon>
        <taxon>Planctomycetales</taxon>
        <taxon>Planctomycetaceae</taxon>
        <taxon>Gimesia</taxon>
    </lineage>
</organism>
<evidence type="ECO:0000256" key="1">
    <source>
        <dbReference type="ARBA" id="ARBA00004651"/>
    </source>
</evidence>
<feature type="transmembrane region" description="Helical" evidence="8">
    <location>
        <begin position="170"/>
        <end position="187"/>
    </location>
</feature>
<accession>A0A517X0D8</accession>
<comment type="subcellular location">
    <subcellularLocation>
        <location evidence="1">Cell membrane</location>
        <topology evidence="1">Multi-pass membrane protein</topology>
    </subcellularLocation>
</comment>
<feature type="transmembrane region" description="Helical" evidence="8">
    <location>
        <begin position="304"/>
        <end position="326"/>
    </location>
</feature>
<keyword evidence="5 8" id="KW-1133">Transmembrane helix</keyword>
<dbReference type="EC" id="2.7.8.33" evidence="9"/>
<keyword evidence="7" id="KW-0460">Magnesium</keyword>
<dbReference type="GO" id="GO:0005886">
    <property type="term" value="C:plasma membrane"/>
    <property type="evidence" value="ECO:0007669"/>
    <property type="project" value="UniProtKB-SubCell"/>
</dbReference>
<dbReference type="GO" id="GO:0046872">
    <property type="term" value="F:metal ion binding"/>
    <property type="evidence" value="ECO:0007669"/>
    <property type="project" value="UniProtKB-KW"/>
</dbReference>
<keyword evidence="2" id="KW-1003">Cell membrane</keyword>
<dbReference type="PANTHER" id="PTHR22926:SF3">
    <property type="entry name" value="UNDECAPRENYL-PHOSPHATE ALPHA-N-ACETYLGLUCOSAMINYL 1-PHOSPHATE TRANSFERASE"/>
    <property type="match status" value="1"/>
</dbReference>
<feature type="transmembrane region" description="Helical" evidence="8">
    <location>
        <begin position="108"/>
        <end position="127"/>
    </location>
</feature>
<evidence type="ECO:0000313" key="9">
    <source>
        <dbReference type="EMBL" id="QDU10954.1"/>
    </source>
</evidence>
<feature type="transmembrane region" description="Helical" evidence="8">
    <location>
        <begin position="6"/>
        <end position="28"/>
    </location>
</feature>
<name>A0A517X0D8_9PLAN</name>
<evidence type="ECO:0000256" key="4">
    <source>
        <dbReference type="ARBA" id="ARBA00022692"/>
    </source>
</evidence>
<comment type="cofactor">
    <cofactor evidence="7">
        <name>Mg(2+)</name>
        <dbReference type="ChEBI" id="CHEBI:18420"/>
    </cofactor>
</comment>
<feature type="transmembrane region" description="Helical" evidence="8">
    <location>
        <begin position="332"/>
        <end position="350"/>
    </location>
</feature>
<evidence type="ECO:0000256" key="6">
    <source>
        <dbReference type="ARBA" id="ARBA00023136"/>
    </source>
</evidence>
<dbReference type="AlphaFoldDB" id="A0A517X0D8"/>
<keyword evidence="7" id="KW-0479">Metal-binding</keyword>
<dbReference type="Pfam" id="PF00953">
    <property type="entry name" value="Glycos_transf_4"/>
    <property type="match status" value="1"/>
</dbReference>
<dbReference type="Proteomes" id="UP000318384">
    <property type="component" value="Chromosome"/>
</dbReference>
<keyword evidence="4 8" id="KW-0812">Transmembrane</keyword>
<feature type="binding site" evidence="7">
    <location>
        <position position="218"/>
    </location>
    <ligand>
        <name>Mg(2+)</name>
        <dbReference type="ChEBI" id="CHEBI:18420"/>
    </ligand>
</feature>
<feature type="transmembrane region" description="Helical" evidence="8">
    <location>
        <begin position="139"/>
        <end position="158"/>
    </location>
</feature>
<feature type="transmembrane region" description="Helical" evidence="8">
    <location>
        <begin position="53"/>
        <end position="72"/>
    </location>
</feature>
<dbReference type="PANTHER" id="PTHR22926">
    <property type="entry name" value="PHOSPHO-N-ACETYLMURAMOYL-PENTAPEPTIDE-TRANSFERASE"/>
    <property type="match status" value="1"/>
</dbReference>
<evidence type="ECO:0000256" key="8">
    <source>
        <dbReference type="SAM" id="Phobius"/>
    </source>
</evidence>
<feature type="transmembrane region" description="Helical" evidence="8">
    <location>
        <begin position="78"/>
        <end position="96"/>
    </location>
</feature>
<dbReference type="OrthoDB" id="9783652at2"/>
<keyword evidence="10" id="KW-1185">Reference proteome</keyword>
<evidence type="ECO:0000256" key="5">
    <source>
        <dbReference type="ARBA" id="ARBA00022989"/>
    </source>
</evidence>
<protein>
    <submittedName>
        <fullName evidence="9">WbpL-WbcO-like glycosyltransferase</fullName>
        <ecNumber evidence="9">2.7.8.33</ecNumber>
    </submittedName>
</protein>
<dbReference type="PROSITE" id="PS51257">
    <property type="entry name" value="PROKAR_LIPOPROTEIN"/>
    <property type="match status" value="1"/>
</dbReference>
<sequence length="364" mass="40211">MTKEDLTLLGILYFLAFIASMGCTKLIIRNASRVGLICEPTERCAHVTPTPKGGGLAFVASFLVFVILLFSWNYITANIALSIGIGSFLISVLGLLDDALNLSVKSRLITQILIISTTLLAFSPLPPIELPGLVLNVPYFSWIFTTLLLVWWLNLFNFMDGIDGLASTESICVLLSAITLIGGRNLLSDEGILIFLLIVSLLGFIAFNWAPAQIFMGDVGSTFLGYILGMIAVSTIINNSLNIWTWLILSGVFSVDATTTLLRRMLNGERWYQAHKSHAYQKVSRWLELLDGTHKGRVVAHRKVSLYVVLINIFWLFPLAGSTLVWTTWGPWILVIAWAPLVFLAFYFGAGTQKELAPNGRSYG</sequence>
<dbReference type="GO" id="GO:0071555">
    <property type="term" value="P:cell wall organization"/>
    <property type="evidence" value="ECO:0007669"/>
    <property type="project" value="TreeGrafter"/>
</dbReference>
<dbReference type="RefSeq" id="WP_145178815.1">
    <property type="nucleotide sequence ID" value="NZ_CP037422.1"/>
</dbReference>
<reference evidence="9 10" key="1">
    <citation type="submission" date="2019-03" db="EMBL/GenBank/DDBJ databases">
        <title>Deep-cultivation of Planctomycetes and their phenomic and genomic characterization uncovers novel biology.</title>
        <authorList>
            <person name="Wiegand S."/>
            <person name="Jogler M."/>
            <person name="Boedeker C."/>
            <person name="Pinto D."/>
            <person name="Vollmers J."/>
            <person name="Rivas-Marin E."/>
            <person name="Kohn T."/>
            <person name="Peeters S.H."/>
            <person name="Heuer A."/>
            <person name="Rast P."/>
            <person name="Oberbeckmann S."/>
            <person name="Bunk B."/>
            <person name="Jeske O."/>
            <person name="Meyerdierks A."/>
            <person name="Storesund J.E."/>
            <person name="Kallscheuer N."/>
            <person name="Luecker S."/>
            <person name="Lage O.M."/>
            <person name="Pohl T."/>
            <person name="Merkel B.J."/>
            <person name="Hornburger P."/>
            <person name="Mueller R.-W."/>
            <person name="Bruemmer F."/>
            <person name="Labrenz M."/>
            <person name="Spormann A.M."/>
            <person name="Op den Camp H."/>
            <person name="Overmann J."/>
            <person name="Amann R."/>
            <person name="Jetten M.S.M."/>
            <person name="Mascher T."/>
            <person name="Medema M.H."/>
            <person name="Devos D.P."/>
            <person name="Kaster A.-K."/>
            <person name="Ovreas L."/>
            <person name="Rohde M."/>
            <person name="Galperin M.Y."/>
            <person name="Jogler C."/>
        </authorList>
    </citation>
    <scope>NUCLEOTIDE SEQUENCE [LARGE SCALE GENOMIC DNA]</scope>
    <source>
        <strain evidence="9 10">V202</strain>
    </source>
</reference>
<dbReference type="GO" id="GO:0036380">
    <property type="term" value="F:UDP-N-acetylglucosamine-undecaprenyl-phosphate N-acetylglucosaminephosphotransferase activity"/>
    <property type="evidence" value="ECO:0007669"/>
    <property type="project" value="UniProtKB-EC"/>
</dbReference>
<proteinExistence type="predicted"/>
<keyword evidence="3 9" id="KW-0808">Transferase</keyword>
<evidence type="ECO:0000256" key="7">
    <source>
        <dbReference type="PIRSR" id="PIRSR600715-1"/>
    </source>
</evidence>
<dbReference type="CDD" id="cd06854">
    <property type="entry name" value="GT_WbpL_WbcO_like"/>
    <property type="match status" value="1"/>
</dbReference>
<keyword evidence="6 8" id="KW-0472">Membrane</keyword>
<evidence type="ECO:0000256" key="2">
    <source>
        <dbReference type="ARBA" id="ARBA00022475"/>
    </source>
</evidence>
<feature type="binding site" evidence="7">
    <location>
        <position position="157"/>
    </location>
    <ligand>
        <name>Mg(2+)</name>
        <dbReference type="ChEBI" id="CHEBI:18420"/>
    </ligand>
</feature>
<evidence type="ECO:0000256" key="3">
    <source>
        <dbReference type="ARBA" id="ARBA00022679"/>
    </source>
</evidence>